<sequence>MKSRVLILGAGFGGMELATQLSNALGEAADVTVIDKGESFVFGFSKLEVAFGKKSLDDVRHPYQDFEKLGVRLLRETITAIDPEARQVTTENGIYTAEYLVVALGAEVDPFATPGLAEIGTHFYSVDGAERVCAALPDFKRGHAVVGICGFPYKCPPAPTECALMLDNYLRQRGLRGECEITLVSPLSILTPVSADLSDALMEACEEAGVNVLLKTLVRSVAAGIATLDDGQELPYDLFLGVPKHVAPKVVLDSALAEGDWVPIDLASMQTAFEKVYAIGDIAKTGLPKAGSFAESQASAVASSILSKIKGGTPKPNTGSGECQVEFGDGRVSWADADFLSGPKLEVIYNPPSIEGRKHKEAFAKKREMRWFGK</sequence>
<evidence type="ECO:0000313" key="3">
    <source>
        <dbReference type="Proteomes" id="UP001589683"/>
    </source>
</evidence>
<dbReference type="InterPro" id="IPR052541">
    <property type="entry name" value="SQRD"/>
</dbReference>
<dbReference type="PRINTS" id="PR00368">
    <property type="entry name" value="FADPNR"/>
</dbReference>
<protein>
    <submittedName>
        <fullName evidence="2">NAD(P)/FAD-dependent oxidoreductase</fullName>
        <ecNumber evidence="2">1.6.5.-</ecNumber>
    </submittedName>
</protein>
<evidence type="ECO:0000313" key="2">
    <source>
        <dbReference type="EMBL" id="MFB9230195.1"/>
    </source>
</evidence>
<comment type="caution">
    <text evidence="2">The sequence shown here is derived from an EMBL/GenBank/DDBJ whole genome shotgun (WGS) entry which is preliminary data.</text>
</comment>
<dbReference type="InterPro" id="IPR036188">
    <property type="entry name" value="FAD/NAD-bd_sf"/>
</dbReference>
<gene>
    <name evidence="2" type="ORF">ACFFUT_00145</name>
</gene>
<dbReference type="SUPFAM" id="SSF51905">
    <property type="entry name" value="FAD/NAD(P)-binding domain"/>
    <property type="match status" value="2"/>
</dbReference>
<name>A0ABV5JAQ9_9RHOB</name>
<dbReference type="PANTHER" id="PTHR43755">
    <property type="match status" value="1"/>
</dbReference>
<organism evidence="2 3">
    <name type="scientific">Pseudohalocynthiibacter aestuariivivens</name>
    <dbReference type="NCBI Taxonomy" id="1591409"/>
    <lineage>
        <taxon>Bacteria</taxon>
        <taxon>Pseudomonadati</taxon>
        <taxon>Pseudomonadota</taxon>
        <taxon>Alphaproteobacteria</taxon>
        <taxon>Rhodobacterales</taxon>
        <taxon>Paracoccaceae</taxon>
        <taxon>Pseudohalocynthiibacter</taxon>
    </lineage>
</organism>
<keyword evidence="2" id="KW-0560">Oxidoreductase</keyword>
<proteinExistence type="predicted"/>
<dbReference type="Gene3D" id="3.50.50.60">
    <property type="entry name" value="FAD/NAD(P)-binding domain"/>
    <property type="match status" value="2"/>
</dbReference>
<dbReference type="Proteomes" id="UP001589683">
    <property type="component" value="Unassembled WGS sequence"/>
</dbReference>
<dbReference type="EC" id="1.6.5.-" evidence="2"/>
<dbReference type="Pfam" id="PF07992">
    <property type="entry name" value="Pyr_redox_2"/>
    <property type="match status" value="1"/>
</dbReference>
<keyword evidence="3" id="KW-1185">Reference proteome</keyword>
<reference evidence="2 3" key="1">
    <citation type="submission" date="2024-09" db="EMBL/GenBank/DDBJ databases">
        <authorList>
            <person name="Sun Q."/>
            <person name="Mori K."/>
        </authorList>
    </citation>
    <scope>NUCLEOTIDE SEQUENCE [LARGE SCALE GENOMIC DNA]</scope>
    <source>
        <strain evidence="2 3">CECT 8726</strain>
    </source>
</reference>
<dbReference type="GO" id="GO:0016491">
    <property type="term" value="F:oxidoreductase activity"/>
    <property type="evidence" value="ECO:0007669"/>
    <property type="project" value="UniProtKB-KW"/>
</dbReference>
<dbReference type="RefSeq" id="WP_213890537.1">
    <property type="nucleotide sequence ID" value="NZ_JAGFNU010000012.1"/>
</dbReference>
<feature type="domain" description="FAD/NAD(P)-binding" evidence="1">
    <location>
        <begin position="4"/>
        <end position="288"/>
    </location>
</feature>
<dbReference type="InterPro" id="IPR023753">
    <property type="entry name" value="FAD/NAD-binding_dom"/>
</dbReference>
<accession>A0ABV5JAQ9</accession>
<dbReference type="EMBL" id="JBHMEA010000003">
    <property type="protein sequence ID" value="MFB9230195.1"/>
    <property type="molecule type" value="Genomic_DNA"/>
</dbReference>
<dbReference type="PANTHER" id="PTHR43755:SF1">
    <property type="entry name" value="FAD-DEPENDENT PYRIDINE NUCLEOTIDE-DISULPHIDE OXIDOREDUCTASE"/>
    <property type="match status" value="1"/>
</dbReference>
<evidence type="ECO:0000259" key="1">
    <source>
        <dbReference type="Pfam" id="PF07992"/>
    </source>
</evidence>